<dbReference type="EMBL" id="LMTZ01000097">
    <property type="protein sequence ID" value="KST66307.1"/>
    <property type="molecule type" value="Genomic_DNA"/>
</dbReference>
<proteinExistence type="predicted"/>
<comment type="caution">
    <text evidence="2">The sequence shown here is derived from an EMBL/GenBank/DDBJ whole genome shotgun (WGS) entry which is preliminary data.</text>
</comment>
<keyword evidence="4" id="KW-1185">Reference proteome</keyword>
<dbReference type="SUPFAM" id="SSF48452">
    <property type="entry name" value="TPR-like"/>
    <property type="match status" value="2"/>
</dbReference>
<dbReference type="InterPro" id="IPR011990">
    <property type="entry name" value="TPR-like_helical_dom_sf"/>
</dbReference>
<accession>A0A0V7ZP02</accession>
<dbReference type="PANTHER" id="PTHR10098">
    <property type="entry name" value="RAPSYN-RELATED"/>
    <property type="match status" value="1"/>
</dbReference>
<evidence type="ECO:0000313" key="3">
    <source>
        <dbReference type="EMBL" id="KST66628.1"/>
    </source>
</evidence>
<evidence type="ECO:0000259" key="1">
    <source>
        <dbReference type="Pfam" id="PF12770"/>
    </source>
</evidence>
<evidence type="ECO:0000313" key="2">
    <source>
        <dbReference type="EMBL" id="KST66307.1"/>
    </source>
</evidence>
<feature type="domain" description="CHAT" evidence="1">
    <location>
        <begin position="588"/>
        <end position="865"/>
    </location>
</feature>
<dbReference type="InterPro" id="IPR024983">
    <property type="entry name" value="CHAT_dom"/>
</dbReference>
<dbReference type="RefSeq" id="WP_027845252.1">
    <property type="nucleotide sequence ID" value="NZ_LMTZ01000095.1"/>
</dbReference>
<dbReference type="Proteomes" id="UP000053372">
    <property type="component" value="Unassembled WGS sequence"/>
</dbReference>
<reference evidence="2 4" key="1">
    <citation type="journal article" date="2015" name="Genome Announc.">
        <title>Draft Genome of the Euendolithic (true boring) Cyanobacterium Mastigocoleus testarum strain BC008.</title>
        <authorList>
            <person name="Guida B.S."/>
            <person name="Garcia-Pichel F."/>
        </authorList>
    </citation>
    <scope>NUCLEOTIDE SEQUENCE [LARGE SCALE GENOMIC DNA]</scope>
    <source>
        <strain evidence="2 4">BC008</strain>
    </source>
</reference>
<evidence type="ECO:0000313" key="4">
    <source>
        <dbReference type="Proteomes" id="UP000053372"/>
    </source>
</evidence>
<dbReference type="EMBL" id="LMTZ01000095">
    <property type="protein sequence ID" value="KST66628.1"/>
    <property type="molecule type" value="Genomic_DNA"/>
</dbReference>
<name>A0A0V7ZP02_9CYAN</name>
<organism evidence="2 4">
    <name type="scientific">Mastigocoleus testarum BC008</name>
    <dbReference type="NCBI Taxonomy" id="371196"/>
    <lineage>
        <taxon>Bacteria</taxon>
        <taxon>Bacillati</taxon>
        <taxon>Cyanobacteriota</taxon>
        <taxon>Cyanophyceae</taxon>
        <taxon>Nostocales</taxon>
        <taxon>Hapalosiphonaceae</taxon>
        <taxon>Mastigocoleus</taxon>
    </lineage>
</organism>
<dbReference type="OrthoDB" id="446317at2"/>
<dbReference type="Pfam" id="PF12770">
    <property type="entry name" value="CHAT"/>
    <property type="match status" value="1"/>
</dbReference>
<dbReference type="AlphaFoldDB" id="A0A0V7ZP02"/>
<sequence>MLLTACLVVIESPVGANVPSKGNLYKGRYQNSNLIVSQADVDKLAQQGQKLYQTGDFASAVKLLQQAINKFELSGDTLHQAISLSNLSSAYQKLGLWEDADLAVATSLNLLQRLNSSSENLRYIAKALDVRGHLELARGQTQVALTTWKEVGDIYKSLDDTYSLINNRIGRAQILQILGHFRQANQVLNGLEEIVNSQANPILKAKLLRSLGNIVAVIDDLKESSRLLESSLKNAQDSGSNTEISKTLLSLANLARIQHRMPVAVNYYKQAIERSNNFDIRLQSQLNLLSLLIDVKQYPDVYLLISQIQPELNYLPISRPGVNAKINFVHSLIKLSSEAGENRKLFKSISSSKPAQILAKAIKDARKLKDRRIESYAIGTLGELYKQDKRFYEAEKLTEKALFIAQTIHALDITYQWEWQMGLLLQQNGKTQDAIAHYKNAIETLQGLRKDLISINTDIQFSFTQSVEPVYRELLELLLQEKVPNSENLKLARNTIESLQLAELDDFFRSACLEPSEIVDTLIEKQDFHSAVIYPIILSKSLDVILKVPGEPDLLHYKTAINKEELESTVAKLREYLKNVTRTADVKRLSGKVYQWMIKPFETELAKSGIKTLVFVLDGELRNIPMSVLYDGQQDKYLIEKYAITITPGLQLLDTEIRQKLALNVLTGGVDREISVDGKTFPPLTNVERELKNIQSEVSNSKILVNQKFTEVNLHNQLQTIPFSVVHLATHGEFSSDPQNTFILTWNELLKSRKFDNLLRETNGYNSFQDPNSIDLLVLSACQTAQGDRRAALGLAGVALKAGARSTIATLWSVDDESTADLMNKFYSELKTGVNKTEALHQAQLATLDREKRPYFWAPFVLMGNWL</sequence>
<protein>
    <recommendedName>
        <fullName evidence="1">CHAT domain-containing protein</fullName>
    </recommendedName>
</protein>
<gene>
    <name evidence="2" type="ORF">BC008_25365</name>
    <name evidence="3" type="ORF">BC008_25890</name>
</gene>
<dbReference type="PANTHER" id="PTHR10098:SF112">
    <property type="entry name" value="SLR0380 PROTEIN"/>
    <property type="match status" value="1"/>
</dbReference>
<dbReference type="InterPro" id="IPR019734">
    <property type="entry name" value="TPR_rpt"/>
</dbReference>
<dbReference type="Gene3D" id="1.25.40.10">
    <property type="entry name" value="Tetratricopeptide repeat domain"/>
    <property type="match status" value="3"/>
</dbReference>
<dbReference type="SMART" id="SM00028">
    <property type="entry name" value="TPR"/>
    <property type="match status" value="6"/>
</dbReference>